<evidence type="ECO:0000313" key="2">
    <source>
        <dbReference type="Proteomes" id="UP000544551"/>
    </source>
</evidence>
<dbReference type="EMBL" id="JABAFZ010000006">
    <property type="protein sequence ID" value="NME89555.1"/>
    <property type="molecule type" value="Genomic_DNA"/>
</dbReference>
<evidence type="ECO:0000313" key="1">
    <source>
        <dbReference type="EMBL" id="NME89555.1"/>
    </source>
</evidence>
<comment type="caution">
    <text evidence="1">The sequence shown here is derived from an EMBL/GenBank/DDBJ whole genome shotgun (WGS) entry which is preliminary data.</text>
</comment>
<name>A0AB36CLB9_9CORY</name>
<proteinExistence type="predicted"/>
<accession>A0AB36CLB9</accession>
<dbReference type="AlphaFoldDB" id="A0AB36CLB9"/>
<reference evidence="1 2" key="1">
    <citation type="submission" date="2020-04" db="EMBL/GenBank/DDBJ databases">
        <authorList>
            <person name="Hitch T.C.A."/>
            <person name="Wylensek D."/>
            <person name="Clavel T."/>
        </authorList>
    </citation>
    <scope>NUCLEOTIDE SEQUENCE [LARGE SCALE GENOMIC DNA]</scope>
    <source>
        <strain evidence="1 2">BL-383-APC-3D</strain>
    </source>
</reference>
<dbReference type="RefSeq" id="WP_168969835.1">
    <property type="nucleotide sequence ID" value="NZ_JABAFZ010000006.1"/>
</dbReference>
<sequence length="117" mass="12837">MAFIIDSNASDSVEFEIPTDSGKGTVTLTVPYLDSISPRELEKITEVLEKRGIDADAMESTRVILEILAGDNATKAKAIAALTFRQLSLISRQWEKQTAESLEQVLGFTESSEKSKD</sequence>
<dbReference type="Proteomes" id="UP000544551">
    <property type="component" value="Unassembled WGS sequence"/>
</dbReference>
<protein>
    <submittedName>
        <fullName evidence="1">Uncharacterized protein</fullName>
    </submittedName>
</protein>
<gene>
    <name evidence="1" type="ORF">HF853_07725</name>
</gene>
<organism evidence="1 2">
    <name type="scientific">Corynebacterium stationis</name>
    <dbReference type="NCBI Taxonomy" id="1705"/>
    <lineage>
        <taxon>Bacteria</taxon>
        <taxon>Bacillati</taxon>
        <taxon>Actinomycetota</taxon>
        <taxon>Actinomycetes</taxon>
        <taxon>Mycobacteriales</taxon>
        <taxon>Corynebacteriaceae</taxon>
        <taxon>Corynebacterium</taxon>
    </lineage>
</organism>